<dbReference type="AlphaFoldDB" id="A0A835DY81"/>
<name>A0A835DY81_9POAL</name>
<sequence>MGWVDLWSGILLYDLCPEDQERPMLRHMRLPLPMDLGKWATELGCTKSASGIASVIKGGKPCLKLVGLQIIEERLPYDDIETNMPCYTVNNWAITTWSNTIVHFDSSDNWQDGFTVWAPDVIISDTVRSKLLASGLLHRKPSEDGEDTVELALQNLVVSDPTPSLNGEEEVVYLMARPKYFHPKAWSLAIDIKNHTLLDVAEFGTAKEGVLPDVTYCSSSISKY</sequence>
<feature type="domain" description="DUF1618" evidence="1">
    <location>
        <begin position="3"/>
        <end position="125"/>
    </location>
</feature>
<dbReference type="PANTHER" id="PTHR33074:SF62">
    <property type="entry name" value="EXPRESSED PROTEIN"/>
    <property type="match status" value="1"/>
</dbReference>
<evidence type="ECO:0000259" key="1">
    <source>
        <dbReference type="Pfam" id="PF07762"/>
    </source>
</evidence>
<proteinExistence type="predicted"/>
<comment type="caution">
    <text evidence="2">The sequence shown here is derived from an EMBL/GenBank/DDBJ whole genome shotgun (WGS) entry which is preliminary data.</text>
</comment>
<evidence type="ECO:0000313" key="3">
    <source>
        <dbReference type="Proteomes" id="UP000636709"/>
    </source>
</evidence>
<protein>
    <recommendedName>
        <fullName evidence="1">DUF1618 domain-containing protein</fullName>
    </recommendedName>
</protein>
<organism evidence="2 3">
    <name type="scientific">Digitaria exilis</name>
    <dbReference type="NCBI Taxonomy" id="1010633"/>
    <lineage>
        <taxon>Eukaryota</taxon>
        <taxon>Viridiplantae</taxon>
        <taxon>Streptophyta</taxon>
        <taxon>Embryophyta</taxon>
        <taxon>Tracheophyta</taxon>
        <taxon>Spermatophyta</taxon>
        <taxon>Magnoliopsida</taxon>
        <taxon>Liliopsida</taxon>
        <taxon>Poales</taxon>
        <taxon>Poaceae</taxon>
        <taxon>PACMAD clade</taxon>
        <taxon>Panicoideae</taxon>
        <taxon>Panicodae</taxon>
        <taxon>Paniceae</taxon>
        <taxon>Anthephorinae</taxon>
        <taxon>Digitaria</taxon>
    </lineage>
</organism>
<evidence type="ECO:0000313" key="2">
    <source>
        <dbReference type="EMBL" id="KAF8648862.1"/>
    </source>
</evidence>
<dbReference type="OrthoDB" id="663726at2759"/>
<keyword evidence="3" id="KW-1185">Reference proteome</keyword>
<dbReference type="PANTHER" id="PTHR33074">
    <property type="entry name" value="EXPRESSED PROTEIN-RELATED"/>
    <property type="match status" value="1"/>
</dbReference>
<dbReference type="Proteomes" id="UP000636709">
    <property type="component" value="Unassembled WGS sequence"/>
</dbReference>
<accession>A0A835DY81</accession>
<reference evidence="2" key="1">
    <citation type="submission" date="2020-07" db="EMBL/GenBank/DDBJ databases">
        <title>Genome sequence and genetic diversity analysis of an under-domesticated orphan crop, white fonio (Digitaria exilis).</title>
        <authorList>
            <person name="Bennetzen J.L."/>
            <person name="Chen S."/>
            <person name="Ma X."/>
            <person name="Wang X."/>
            <person name="Yssel A.E.J."/>
            <person name="Chaluvadi S.R."/>
            <person name="Johnson M."/>
            <person name="Gangashetty P."/>
            <person name="Hamidou F."/>
            <person name="Sanogo M.D."/>
            <person name="Zwaenepoel A."/>
            <person name="Wallace J."/>
            <person name="Van De Peer Y."/>
            <person name="Van Deynze A."/>
        </authorList>
    </citation>
    <scope>NUCLEOTIDE SEQUENCE</scope>
    <source>
        <tissue evidence="2">Leaves</tissue>
    </source>
</reference>
<dbReference type="EMBL" id="JACEFO010002804">
    <property type="protein sequence ID" value="KAF8648862.1"/>
    <property type="molecule type" value="Genomic_DNA"/>
</dbReference>
<dbReference type="InterPro" id="IPR011676">
    <property type="entry name" value="DUF1618"/>
</dbReference>
<dbReference type="Pfam" id="PF07762">
    <property type="entry name" value="DUF1618"/>
    <property type="match status" value="1"/>
</dbReference>
<gene>
    <name evidence="2" type="ORF">HU200_064565</name>
</gene>